<sequence>MQMRKQFYSQTLLFLFMALIFAISACDKKVSEPPRPVVGVDTVKTRDVEIYGDYVGRIEASLNVEIRARVDGFLEKRNFREGTYVHKGDLLYLIDQRPYIANVNKNKAALNQSEVEMQKAKRDVARLKPLYAQNAASQLDLDNAQSALESAQAKYQMNLAELKQAQLELEYTEIRSPLDGYISKSNVDIGTLVGSGSNSLLATVLQLDPVRVNFNISVIDYLNAQRKKATSSLAQVSDSTRGWTPKVKITLPDNSEYNYEGRLNFVEPKVNPKTGTFEVQALVANPERVILPGQFTKVSLLLQVLEDAVVVPRKALVIEDGGAYVYVLRKDQTVEKRLVETGQELDQEVVITRGLWQNEVFVSEGIQKAMPGKKVVAVSSFEDYKTQFDRDSVSEEGVVK</sequence>
<evidence type="ECO:0000256" key="1">
    <source>
        <dbReference type="ARBA" id="ARBA00004196"/>
    </source>
</evidence>
<geneLocation type="plasmid" evidence="8 9">
    <name>pPP1</name>
</geneLocation>
<feature type="coiled-coil region" evidence="3">
    <location>
        <begin position="103"/>
        <end position="168"/>
    </location>
</feature>
<dbReference type="EMBL" id="AP025293">
    <property type="protein sequence ID" value="BDD00881.1"/>
    <property type="molecule type" value="Genomic_DNA"/>
</dbReference>
<dbReference type="InterPro" id="IPR058625">
    <property type="entry name" value="MdtA-like_BSH"/>
</dbReference>
<keyword evidence="3" id="KW-0175">Coiled coil</keyword>
<dbReference type="Gene3D" id="2.40.420.20">
    <property type="match status" value="1"/>
</dbReference>
<dbReference type="SUPFAM" id="SSF111369">
    <property type="entry name" value="HlyD-like secretion proteins"/>
    <property type="match status" value="1"/>
</dbReference>
<proteinExistence type="inferred from homology"/>
<evidence type="ECO:0000259" key="7">
    <source>
        <dbReference type="Pfam" id="PF25967"/>
    </source>
</evidence>
<gene>
    <name evidence="8" type="ORF">PEPS_31610</name>
</gene>
<dbReference type="Pfam" id="PF25876">
    <property type="entry name" value="HH_MFP_RND"/>
    <property type="match status" value="1"/>
</dbReference>
<name>A0ABM7VIU9_9BACT</name>
<dbReference type="Gene3D" id="2.40.30.170">
    <property type="match status" value="1"/>
</dbReference>
<dbReference type="InterPro" id="IPR058626">
    <property type="entry name" value="MdtA-like_b-barrel"/>
</dbReference>
<dbReference type="InterPro" id="IPR058624">
    <property type="entry name" value="MdtA-like_HH"/>
</dbReference>
<keyword evidence="9" id="KW-1185">Reference proteome</keyword>
<comment type="subcellular location">
    <subcellularLocation>
        <location evidence="1">Cell envelope</location>
    </subcellularLocation>
</comment>
<evidence type="ECO:0000313" key="9">
    <source>
        <dbReference type="Proteomes" id="UP001354989"/>
    </source>
</evidence>
<organism evidence="8 9">
    <name type="scientific">Persicobacter psychrovividus</name>
    <dbReference type="NCBI Taxonomy" id="387638"/>
    <lineage>
        <taxon>Bacteria</taxon>
        <taxon>Pseudomonadati</taxon>
        <taxon>Bacteroidota</taxon>
        <taxon>Cytophagia</taxon>
        <taxon>Cytophagales</taxon>
        <taxon>Persicobacteraceae</taxon>
        <taxon>Persicobacter</taxon>
    </lineage>
</organism>
<keyword evidence="8" id="KW-0614">Plasmid</keyword>
<dbReference type="Pfam" id="PF25967">
    <property type="entry name" value="RND-MFP_C"/>
    <property type="match status" value="1"/>
</dbReference>
<evidence type="ECO:0000259" key="6">
    <source>
        <dbReference type="Pfam" id="PF25944"/>
    </source>
</evidence>
<dbReference type="Gene3D" id="2.40.50.100">
    <property type="match status" value="1"/>
</dbReference>
<feature type="domain" description="Multidrug resistance protein MdtA-like barrel-sandwich hybrid" evidence="5">
    <location>
        <begin position="64"/>
        <end position="204"/>
    </location>
</feature>
<dbReference type="Proteomes" id="UP001354989">
    <property type="component" value="Plasmid pPP1"/>
</dbReference>
<evidence type="ECO:0000313" key="8">
    <source>
        <dbReference type="EMBL" id="BDD00881.1"/>
    </source>
</evidence>
<dbReference type="Pfam" id="PF25917">
    <property type="entry name" value="BSH_RND"/>
    <property type="match status" value="1"/>
</dbReference>
<accession>A0ABM7VIU9</accession>
<dbReference type="NCBIfam" id="TIGR01730">
    <property type="entry name" value="RND_mfp"/>
    <property type="match status" value="1"/>
</dbReference>
<dbReference type="InterPro" id="IPR006143">
    <property type="entry name" value="RND_pump_MFP"/>
</dbReference>
<feature type="domain" description="Multidrug resistance protein MdtA-like beta-barrel" evidence="6">
    <location>
        <begin position="209"/>
        <end position="302"/>
    </location>
</feature>
<dbReference type="PANTHER" id="PTHR30158">
    <property type="entry name" value="ACRA/E-RELATED COMPONENT OF DRUG EFFLUX TRANSPORTER"/>
    <property type="match status" value="1"/>
</dbReference>
<protein>
    <submittedName>
        <fullName evidence="8">Acriflavin resistance protein</fullName>
    </submittedName>
</protein>
<dbReference type="InterPro" id="IPR058627">
    <property type="entry name" value="MdtA-like_C"/>
</dbReference>
<dbReference type="PROSITE" id="PS51257">
    <property type="entry name" value="PROKAR_LIPOPROTEIN"/>
    <property type="match status" value="1"/>
</dbReference>
<feature type="domain" description="Multidrug resistance protein MdtA-like alpha-helical hairpin" evidence="4">
    <location>
        <begin position="104"/>
        <end position="172"/>
    </location>
</feature>
<dbReference type="Gene3D" id="1.10.287.470">
    <property type="entry name" value="Helix hairpin bin"/>
    <property type="match status" value="1"/>
</dbReference>
<dbReference type="PANTHER" id="PTHR30158:SF3">
    <property type="entry name" value="MULTIDRUG EFFLUX PUMP SUBUNIT ACRA-RELATED"/>
    <property type="match status" value="1"/>
</dbReference>
<reference evidence="8 9" key="1">
    <citation type="submission" date="2021-12" db="EMBL/GenBank/DDBJ databases">
        <title>Genome sequencing of bacteria with rrn-lacking chromosome and rrn-plasmid.</title>
        <authorList>
            <person name="Anda M."/>
            <person name="Iwasaki W."/>
        </authorList>
    </citation>
    <scope>NUCLEOTIDE SEQUENCE [LARGE SCALE GENOMIC DNA]</scope>
    <source>
        <strain evidence="8 9">NBRC 101262</strain>
        <plasmid evidence="8 9">pPP1</plasmid>
    </source>
</reference>
<dbReference type="Pfam" id="PF25944">
    <property type="entry name" value="Beta-barrel_RND"/>
    <property type="match status" value="1"/>
</dbReference>
<evidence type="ECO:0000259" key="4">
    <source>
        <dbReference type="Pfam" id="PF25876"/>
    </source>
</evidence>
<comment type="similarity">
    <text evidence="2">Belongs to the membrane fusion protein (MFP) (TC 8.A.1) family.</text>
</comment>
<evidence type="ECO:0000256" key="3">
    <source>
        <dbReference type="SAM" id="Coils"/>
    </source>
</evidence>
<feature type="domain" description="Multidrug resistance protein MdtA-like C-terminal permuted SH3" evidence="7">
    <location>
        <begin position="307"/>
        <end position="368"/>
    </location>
</feature>
<evidence type="ECO:0000256" key="2">
    <source>
        <dbReference type="ARBA" id="ARBA00009477"/>
    </source>
</evidence>
<evidence type="ECO:0000259" key="5">
    <source>
        <dbReference type="Pfam" id="PF25917"/>
    </source>
</evidence>